<dbReference type="EMBL" id="JASBNA010000120">
    <property type="protein sequence ID" value="KAK7676374.1"/>
    <property type="molecule type" value="Genomic_DNA"/>
</dbReference>
<proteinExistence type="predicted"/>
<organism evidence="1 2">
    <name type="scientific">Cerrena zonata</name>
    <dbReference type="NCBI Taxonomy" id="2478898"/>
    <lineage>
        <taxon>Eukaryota</taxon>
        <taxon>Fungi</taxon>
        <taxon>Dikarya</taxon>
        <taxon>Basidiomycota</taxon>
        <taxon>Agaricomycotina</taxon>
        <taxon>Agaricomycetes</taxon>
        <taxon>Polyporales</taxon>
        <taxon>Cerrenaceae</taxon>
        <taxon>Cerrena</taxon>
    </lineage>
</organism>
<evidence type="ECO:0008006" key="3">
    <source>
        <dbReference type="Google" id="ProtNLM"/>
    </source>
</evidence>
<gene>
    <name evidence="1" type="ORF">QCA50_020678</name>
</gene>
<protein>
    <recommendedName>
        <fullName evidence="3">F-box domain-containing protein</fullName>
    </recommendedName>
</protein>
<reference evidence="1 2" key="1">
    <citation type="submission" date="2022-09" db="EMBL/GenBank/DDBJ databases">
        <authorList>
            <person name="Palmer J.M."/>
        </authorList>
    </citation>
    <scope>NUCLEOTIDE SEQUENCE [LARGE SCALE GENOMIC DNA]</scope>
    <source>
        <strain evidence="1 2">DSM 7382</strain>
    </source>
</reference>
<name>A0AAW0FE30_9APHY</name>
<accession>A0AAW0FE30</accession>
<keyword evidence="2" id="KW-1185">Reference proteome</keyword>
<comment type="caution">
    <text evidence="1">The sequence shown here is derived from an EMBL/GenBank/DDBJ whole genome shotgun (WGS) entry which is preliminary data.</text>
</comment>
<sequence length="450" mass="52236">MLSNLTSTLHSLWLGLPSILYNEPSNIPPLPVELIMQIIEYAREDKDVLKACTLVSKTWFPTAHSLLFGHPTVILFDKPELDLHSILHNLYRITRDLSYIRALTIEYRISALCDDPTPTVLTFRTLMTLTTLLPNLTELEMVNLTLHHESFLPLRLVEGSDEENCSRDWVKTIRLDSVTYEPPRWDPQPYIFDYLFTIFPGVEHLFCHGDTERQHIPPASVDPNAVVLHRTVCPPLKTLSHYSLRKEGHFAGFVEGIRPFLQSLETLDLTDDQGIEFIPVFEELKGYLWPSLKTLRFGKDGRTIMRNCISVPNRVAMYWEALGLKYFPKLDTVSIVLKRKDMDRHIYLLQSLPPTVRTIIFELAWGQLENSTFIFKLTRWHRRHIAESVERGVQRVVFMPHYLGQKMIPAVKKAIRARYLPELRERGILHVADFCERLEGCRYAKPPLEL</sequence>
<dbReference type="AlphaFoldDB" id="A0AAW0FE30"/>
<evidence type="ECO:0000313" key="1">
    <source>
        <dbReference type="EMBL" id="KAK7676374.1"/>
    </source>
</evidence>
<evidence type="ECO:0000313" key="2">
    <source>
        <dbReference type="Proteomes" id="UP001385951"/>
    </source>
</evidence>
<dbReference type="Proteomes" id="UP001385951">
    <property type="component" value="Unassembled WGS sequence"/>
</dbReference>